<keyword evidence="2" id="KW-1185">Reference proteome</keyword>
<organism evidence="1 2">
    <name type="scientific">Staurois parvus</name>
    <dbReference type="NCBI Taxonomy" id="386267"/>
    <lineage>
        <taxon>Eukaryota</taxon>
        <taxon>Metazoa</taxon>
        <taxon>Chordata</taxon>
        <taxon>Craniata</taxon>
        <taxon>Vertebrata</taxon>
        <taxon>Euteleostomi</taxon>
        <taxon>Amphibia</taxon>
        <taxon>Batrachia</taxon>
        <taxon>Anura</taxon>
        <taxon>Neobatrachia</taxon>
        <taxon>Ranoidea</taxon>
        <taxon>Ranidae</taxon>
        <taxon>Staurois</taxon>
    </lineage>
</organism>
<accession>A0ABN9DAM7</accession>
<name>A0ABN9DAM7_9NEOB</name>
<proteinExistence type="predicted"/>
<evidence type="ECO:0000313" key="1">
    <source>
        <dbReference type="EMBL" id="CAI9568626.1"/>
    </source>
</evidence>
<dbReference type="Proteomes" id="UP001162483">
    <property type="component" value="Unassembled WGS sequence"/>
</dbReference>
<evidence type="ECO:0000313" key="2">
    <source>
        <dbReference type="Proteomes" id="UP001162483"/>
    </source>
</evidence>
<dbReference type="EMBL" id="CATNWA010014182">
    <property type="protein sequence ID" value="CAI9568626.1"/>
    <property type="molecule type" value="Genomic_DNA"/>
</dbReference>
<gene>
    <name evidence="1" type="ORF">SPARVUS_LOCUS6771078</name>
</gene>
<sequence>MWMRDAEVSSCRRRLNSALCMQRTSEICPMYAVCSAPLNSALCV</sequence>
<protein>
    <submittedName>
        <fullName evidence="1">Uncharacterized protein</fullName>
    </submittedName>
</protein>
<comment type="caution">
    <text evidence="1">The sequence shown here is derived from an EMBL/GenBank/DDBJ whole genome shotgun (WGS) entry which is preliminary data.</text>
</comment>
<reference evidence="1" key="1">
    <citation type="submission" date="2023-05" db="EMBL/GenBank/DDBJ databases">
        <authorList>
            <person name="Stuckert A."/>
        </authorList>
    </citation>
    <scope>NUCLEOTIDE SEQUENCE</scope>
</reference>